<evidence type="ECO:0000313" key="2">
    <source>
        <dbReference type="EMBL" id="AEI67148.1"/>
    </source>
</evidence>
<dbReference type="STRING" id="483219.LILAB_26280"/>
<gene>
    <name evidence="2" type="ordered locus">LILAB_26280</name>
</gene>
<dbReference type="AlphaFoldDB" id="F8CAU6"/>
<feature type="compositionally biased region" description="Polar residues" evidence="1">
    <location>
        <begin position="949"/>
        <end position="960"/>
    </location>
</feature>
<proteinExistence type="predicted"/>
<organism evidence="2 3">
    <name type="scientific">Myxococcus fulvus (strain ATCC BAA-855 / HW-1)</name>
    <dbReference type="NCBI Taxonomy" id="483219"/>
    <lineage>
        <taxon>Bacteria</taxon>
        <taxon>Pseudomonadati</taxon>
        <taxon>Myxococcota</taxon>
        <taxon>Myxococcia</taxon>
        <taxon>Myxococcales</taxon>
        <taxon>Cystobacterineae</taxon>
        <taxon>Myxococcaceae</taxon>
        <taxon>Myxococcus</taxon>
    </lineage>
</organism>
<dbReference type="HOGENOM" id="CLU_298241_0_0_7"/>
<dbReference type="Proteomes" id="UP000000488">
    <property type="component" value="Chromosome"/>
</dbReference>
<accession>F8CAU6</accession>
<evidence type="ECO:0000256" key="1">
    <source>
        <dbReference type="SAM" id="MobiDB-lite"/>
    </source>
</evidence>
<name>F8CAU6_MYXFH</name>
<dbReference type="KEGG" id="mfu:LILAB_26280"/>
<protein>
    <submittedName>
        <fullName evidence="2">Uncharacterized protein</fullName>
    </submittedName>
</protein>
<reference evidence="2 3" key="1">
    <citation type="journal article" date="2011" name="J. Bacteriol.">
        <title>Genome sequence of the halotolerant marine bacterium Myxococcus fulvus HW-1.</title>
        <authorList>
            <person name="Li Z.F."/>
            <person name="Li X."/>
            <person name="Liu H."/>
            <person name="Liu X."/>
            <person name="Han K."/>
            <person name="Wu Z.H."/>
            <person name="Hu W."/>
            <person name="Li F.F."/>
            <person name="Li Y.Z."/>
        </authorList>
    </citation>
    <scope>NUCLEOTIDE SEQUENCE [LARGE SCALE GENOMIC DNA]</scope>
    <source>
        <strain evidence="3">ATCC BAA-855 / HW-1</strain>
    </source>
</reference>
<feature type="region of interest" description="Disordered" evidence="1">
    <location>
        <begin position="916"/>
        <end position="964"/>
    </location>
</feature>
<sequence>MKCEICGYELDCPQAAQHPSVQKQCLEQKGEIWAQVVDDEWRNLRHVPVEASEHAAETTDAGFAVFQRLDLKTYTVGPKLDAELLKKYDPPAFKTTNVHVTSAGELKYACFVLPRKARVTVQVVKKGDAKQRFNDAEVSLTFKEGAQDTTQKMTAGDGEAAFEERSAGQYELTVVLSNEDKKRYATPEAPIPFTLAPGEDKVVAYELIPLATPRIKVVDQVSKREIEGISVKLTAKKDSTEHALDKTRPSGITDLTKDQPGLVPGDYAIAIAAAGYMPVLMSADTLTLAEGDTQTFVVEVSLPKGAVRILINRYDGKSLKERVKIKIAKTSDLGAPVSEPTTAEREVEVERPGSRKVKVKEDWKEVGDLDPGDYQVEIMDLDAKVLKNQEATETWRIGPDSTGKVTLKVEAGKTAEVRFTVSRYTKVRFIGYNVMPGYAEGLRCHKCSAQNPKTSTGCGTCGATLYKHCAGCGNYFPSATANCPTCAVVSNVSGPYHWCTTCGAWADPTTCGGPPPHVMQIRYQHTNWDCGHVYPSMSNSPSPCTYGCKRSLPFDQQYLGLPNNQEDLLARCLLMKAAISTAYAEEKDNKPEELKVFMAPEFFFRGVDGAYPVDDLHLIMSSMREETQDAKYKDWLFVYGTAIGQIPQAPSESTQFALKVAEAATNSTVIKVTHGGKDKAGCCASIPAENALLPLVAQWRAKLSGKTSSEKVVLAVTQLDADVYQLTLPAAVSVDKDDPCVLHGPLAAEILNYALIQRGGPDDVAGLREGLVYKEKISHIDFLRNRSNHWGTPGQRNIYVSDKDVIALPTEGADESLSRKKNPVSGEVTSTGLGGGSIFTMDGITFGLEVCLDHLTGRMSKYFNAPPAGAAKVQVQLVPSWGASITPSSLCGMLGALVFNVDGPQGSDACTIVDASPSTDTDLPSAKATRLPAPASHAVPQPAKATVTFKDSTQSPPQDKTVTDLDPKYDLLIEKHPHQVNRAGVTGAADYAWVDLYAAQALPEAETY</sequence>
<dbReference type="EMBL" id="CP002830">
    <property type="protein sequence ID" value="AEI67148.1"/>
    <property type="molecule type" value="Genomic_DNA"/>
</dbReference>
<evidence type="ECO:0000313" key="3">
    <source>
        <dbReference type="Proteomes" id="UP000000488"/>
    </source>
</evidence>
<dbReference type="eggNOG" id="ENOG5032QDV">
    <property type="taxonomic scope" value="Bacteria"/>
</dbReference>